<keyword evidence="2" id="KW-1185">Reference proteome</keyword>
<organism evidence="1 2">
    <name type="scientific">Arctium lappa</name>
    <name type="common">Greater burdock</name>
    <name type="synonym">Lappa major</name>
    <dbReference type="NCBI Taxonomy" id="4217"/>
    <lineage>
        <taxon>Eukaryota</taxon>
        <taxon>Viridiplantae</taxon>
        <taxon>Streptophyta</taxon>
        <taxon>Embryophyta</taxon>
        <taxon>Tracheophyta</taxon>
        <taxon>Spermatophyta</taxon>
        <taxon>Magnoliopsida</taxon>
        <taxon>eudicotyledons</taxon>
        <taxon>Gunneridae</taxon>
        <taxon>Pentapetalae</taxon>
        <taxon>asterids</taxon>
        <taxon>campanulids</taxon>
        <taxon>Asterales</taxon>
        <taxon>Asteraceae</taxon>
        <taxon>Carduoideae</taxon>
        <taxon>Cardueae</taxon>
        <taxon>Arctiinae</taxon>
        <taxon>Arctium</taxon>
    </lineage>
</organism>
<gene>
    <name evidence="1" type="ORF">L6452_18244</name>
</gene>
<reference evidence="1 2" key="2">
    <citation type="journal article" date="2022" name="Mol. Ecol. Resour.">
        <title>The genomes of chicory, endive, great burdock and yacon provide insights into Asteraceae paleo-polyploidization history and plant inulin production.</title>
        <authorList>
            <person name="Fan W."/>
            <person name="Wang S."/>
            <person name="Wang H."/>
            <person name="Wang A."/>
            <person name="Jiang F."/>
            <person name="Liu H."/>
            <person name="Zhao H."/>
            <person name="Xu D."/>
            <person name="Zhang Y."/>
        </authorList>
    </citation>
    <scope>NUCLEOTIDE SEQUENCE [LARGE SCALE GENOMIC DNA]</scope>
    <source>
        <strain evidence="2">cv. Niubang</strain>
    </source>
</reference>
<dbReference type="EMBL" id="CM042051">
    <property type="protein sequence ID" value="KAI3729583.1"/>
    <property type="molecule type" value="Genomic_DNA"/>
</dbReference>
<protein>
    <submittedName>
        <fullName evidence="1">Uncharacterized protein</fullName>
    </submittedName>
</protein>
<name>A0ACB9C5T2_ARCLA</name>
<evidence type="ECO:0000313" key="2">
    <source>
        <dbReference type="Proteomes" id="UP001055879"/>
    </source>
</evidence>
<sequence length="174" mass="19744">MVSLSRTLSGSRNRRTFCYREGVVIYRSDDGNCEDLLWRTSPAKIFQALNTRELEVICCSGELLLTRGGGDLVSLSLLQRSGSLSHCFVDCCWFLSHCSGDLALSLSLLTIWFLSHCSDVRWRRSRVEKGGGYLVIDINYFPGYEKLPCYETVMTNFFLNLMKSHTVEKTTADD</sequence>
<accession>A0ACB9C5T2</accession>
<evidence type="ECO:0000313" key="1">
    <source>
        <dbReference type="EMBL" id="KAI3729583.1"/>
    </source>
</evidence>
<dbReference type="Proteomes" id="UP001055879">
    <property type="component" value="Linkage Group LG05"/>
</dbReference>
<comment type="caution">
    <text evidence="1">The sequence shown here is derived from an EMBL/GenBank/DDBJ whole genome shotgun (WGS) entry which is preliminary data.</text>
</comment>
<reference evidence="2" key="1">
    <citation type="journal article" date="2022" name="Mol. Ecol. Resour.">
        <title>The genomes of chicory, endive, great burdock and yacon provide insights into Asteraceae palaeo-polyploidization history and plant inulin production.</title>
        <authorList>
            <person name="Fan W."/>
            <person name="Wang S."/>
            <person name="Wang H."/>
            <person name="Wang A."/>
            <person name="Jiang F."/>
            <person name="Liu H."/>
            <person name="Zhao H."/>
            <person name="Xu D."/>
            <person name="Zhang Y."/>
        </authorList>
    </citation>
    <scope>NUCLEOTIDE SEQUENCE [LARGE SCALE GENOMIC DNA]</scope>
    <source>
        <strain evidence="2">cv. Niubang</strain>
    </source>
</reference>
<proteinExistence type="predicted"/>